<gene>
    <name evidence="2" type="ORF">LACPI_0776</name>
</gene>
<keyword evidence="1" id="KW-1133">Transmembrane helix</keyword>
<dbReference type="Proteomes" id="UP000033166">
    <property type="component" value="Chromosome I"/>
</dbReference>
<name>A0A0D6DWU3_9LACT</name>
<keyword evidence="1" id="KW-0472">Membrane</keyword>
<keyword evidence="1" id="KW-0812">Transmembrane</keyword>
<dbReference type="EMBL" id="LN774769">
    <property type="protein sequence ID" value="CEN27976.1"/>
    <property type="molecule type" value="Genomic_DNA"/>
</dbReference>
<accession>A0A0D6DWU3</accession>
<protein>
    <submittedName>
        <fullName evidence="2">Putative phage holin</fullName>
    </submittedName>
</protein>
<dbReference type="KEGG" id="lpk:LACPI_0776"/>
<dbReference type="HOGENOM" id="CLU_2180505_0_0_9"/>
<evidence type="ECO:0000313" key="3">
    <source>
        <dbReference type="Proteomes" id="UP000033166"/>
    </source>
</evidence>
<evidence type="ECO:0000313" key="2">
    <source>
        <dbReference type="EMBL" id="CEN27976.1"/>
    </source>
</evidence>
<dbReference type="RefSeq" id="WP_047915171.1">
    <property type="nucleotide sequence ID" value="NZ_LN774769.1"/>
</dbReference>
<feature type="transmembrane region" description="Helical" evidence="1">
    <location>
        <begin position="64"/>
        <end position="84"/>
    </location>
</feature>
<feature type="transmembrane region" description="Helical" evidence="1">
    <location>
        <begin position="35"/>
        <end position="52"/>
    </location>
</feature>
<sequence>MEYKLIGISCLILIILGLTWIKDGEHMNPPLKKRTVIDIVTIGIFWAVFEFLDKSGSTTYMNEIVLVINASLFFFFARMVQLICQVNPMIQELVQYLKSKGVDMEDKEK</sequence>
<organism evidence="2 3">
    <name type="scientific">Pseudolactococcus piscium MKFS47</name>
    <dbReference type="NCBI Taxonomy" id="297352"/>
    <lineage>
        <taxon>Bacteria</taxon>
        <taxon>Bacillati</taxon>
        <taxon>Bacillota</taxon>
        <taxon>Bacilli</taxon>
        <taxon>Lactobacillales</taxon>
        <taxon>Streptococcaceae</taxon>
        <taxon>Pseudolactococcus</taxon>
    </lineage>
</organism>
<dbReference type="AlphaFoldDB" id="A0A0D6DWU3"/>
<feature type="transmembrane region" description="Helical" evidence="1">
    <location>
        <begin position="6"/>
        <end position="23"/>
    </location>
</feature>
<evidence type="ECO:0000256" key="1">
    <source>
        <dbReference type="SAM" id="Phobius"/>
    </source>
</evidence>
<proteinExistence type="predicted"/>
<reference evidence="3" key="1">
    <citation type="submission" date="2015-01" db="EMBL/GenBank/DDBJ databases">
        <authorList>
            <person name="Andreevskaya M."/>
        </authorList>
    </citation>
    <scope>NUCLEOTIDE SEQUENCE [LARGE SCALE GENOMIC DNA]</scope>
    <source>
        <strain evidence="3">MKFS47</strain>
    </source>
</reference>